<evidence type="ECO:0000313" key="2">
    <source>
        <dbReference type="EMBL" id="VDP79507.1"/>
    </source>
</evidence>
<dbReference type="Proteomes" id="UP000279833">
    <property type="component" value="Unassembled WGS sequence"/>
</dbReference>
<dbReference type="AlphaFoldDB" id="A0A183L5J2"/>
<name>A0A183L5J2_9TREM</name>
<reference evidence="2 3" key="2">
    <citation type="submission" date="2018-11" db="EMBL/GenBank/DDBJ databases">
        <authorList>
            <consortium name="Pathogen Informatics"/>
        </authorList>
    </citation>
    <scope>NUCLEOTIDE SEQUENCE [LARGE SCALE GENOMIC DNA]</scope>
    <source>
        <strain evidence="2">Dakar</strain>
        <strain evidence="3">Dakar, Senegal</strain>
    </source>
</reference>
<feature type="region of interest" description="Disordered" evidence="1">
    <location>
        <begin position="106"/>
        <end position="129"/>
    </location>
</feature>
<evidence type="ECO:0000313" key="4">
    <source>
        <dbReference type="WBParaSite" id="SCUD_0002261101-mRNA-1"/>
    </source>
</evidence>
<reference evidence="4" key="1">
    <citation type="submission" date="2016-06" db="UniProtKB">
        <authorList>
            <consortium name="WormBaseParasite"/>
        </authorList>
    </citation>
    <scope>IDENTIFICATION</scope>
</reference>
<proteinExistence type="predicted"/>
<organism evidence="4">
    <name type="scientific">Schistosoma curassoni</name>
    <dbReference type="NCBI Taxonomy" id="6186"/>
    <lineage>
        <taxon>Eukaryota</taxon>
        <taxon>Metazoa</taxon>
        <taxon>Spiralia</taxon>
        <taxon>Lophotrochozoa</taxon>
        <taxon>Platyhelminthes</taxon>
        <taxon>Trematoda</taxon>
        <taxon>Digenea</taxon>
        <taxon>Strigeidida</taxon>
        <taxon>Schistosomatoidea</taxon>
        <taxon>Schistosomatidae</taxon>
        <taxon>Schistosoma</taxon>
    </lineage>
</organism>
<keyword evidence="3" id="KW-1185">Reference proteome</keyword>
<evidence type="ECO:0000313" key="3">
    <source>
        <dbReference type="Proteomes" id="UP000279833"/>
    </source>
</evidence>
<feature type="compositionally biased region" description="Low complexity" evidence="1">
    <location>
        <begin position="110"/>
        <end position="121"/>
    </location>
</feature>
<evidence type="ECO:0000256" key="1">
    <source>
        <dbReference type="SAM" id="MobiDB-lite"/>
    </source>
</evidence>
<protein>
    <submittedName>
        <fullName evidence="4">Rab3 GTPase-activating protein catalytic subunit</fullName>
    </submittedName>
</protein>
<dbReference type="STRING" id="6186.A0A183L5J2"/>
<sequence length="155" mass="17690">MINYFFEIRHVHLTVSSLIDFKACLSPHESRWAQLLASLDRRAQAIREACGDTDGVSRLVEKIVDQLVSRWSQLRDPQINCEDWPEKDITDIEKYVESTTKKGLLNNIPNSSLRNQQNSQSEAKRSIESGHLTIHKATKISRFDMQPPSSPTGEL</sequence>
<gene>
    <name evidence="2" type="ORF">SCUD_LOCUS22608</name>
</gene>
<dbReference type="WBParaSite" id="SCUD_0002261101-mRNA-1">
    <property type="protein sequence ID" value="SCUD_0002261101-mRNA-1"/>
    <property type="gene ID" value="SCUD_0002261101"/>
</dbReference>
<accession>A0A183L5J2</accession>
<feature type="region of interest" description="Disordered" evidence="1">
    <location>
        <begin position="136"/>
        <end position="155"/>
    </location>
</feature>
<dbReference type="EMBL" id="UZAK01050014">
    <property type="protein sequence ID" value="VDP79507.1"/>
    <property type="molecule type" value="Genomic_DNA"/>
</dbReference>